<dbReference type="InterPro" id="IPR002818">
    <property type="entry name" value="DJ-1/PfpI"/>
</dbReference>
<accession>A0A3N4GPC3</accession>
<dbReference type="SUPFAM" id="SSF52317">
    <property type="entry name" value="Class I glutamine amidotransferase-like"/>
    <property type="match status" value="1"/>
</dbReference>
<dbReference type="NCBIfam" id="TIGR01383">
    <property type="entry name" value="not_thiJ"/>
    <property type="match status" value="1"/>
</dbReference>
<organism evidence="2 3">
    <name type="scientific">Aerococcus agrisoli</name>
    <dbReference type="NCBI Taxonomy" id="2487350"/>
    <lineage>
        <taxon>Bacteria</taxon>
        <taxon>Bacillati</taxon>
        <taxon>Bacillota</taxon>
        <taxon>Bacilli</taxon>
        <taxon>Lactobacillales</taxon>
        <taxon>Aerococcaceae</taxon>
        <taxon>Aerococcus</taxon>
    </lineage>
</organism>
<proteinExistence type="predicted"/>
<dbReference type="Proteomes" id="UP000273977">
    <property type="component" value="Unassembled WGS sequence"/>
</dbReference>
<dbReference type="InterPro" id="IPR050325">
    <property type="entry name" value="Prot/Nucl_acid_deglycase"/>
</dbReference>
<evidence type="ECO:0000313" key="2">
    <source>
        <dbReference type="EMBL" id="RPA60470.1"/>
    </source>
</evidence>
<feature type="domain" description="DJ-1/PfpI" evidence="1">
    <location>
        <begin position="4"/>
        <end position="165"/>
    </location>
</feature>
<keyword evidence="3" id="KW-1185">Reference proteome</keyword>
<protein>
    <submittedName>
        <fullName evidence="2">DJ-1/PfpI family protein</fullName>
    </submittedName>
</protein>
<dbReference type="PANTHER" id="PTHR48094">
    <property type="entry name" value="PROTEIN/NUCLEIC ACID DEGLYCASE DJ-1-RELATED"/>
    <property type="match status" value="1"/>
</dbReference>
<dbReference type="Gene3D" id="3.40.50.880">
    <property type="match status" value="1"/>
</dbReference>
<dbReference type="AlphaFoldDB" id="A0A3N4GPC3"/>
<dbReference type="Pfam" id="PF01965">
    <property type="entry name" value="DJ-1_PfpI"/>
    <property type="match status" value="1"/>
</dbReference>
<gene>
    <name evidence="2" type="ORF">EF384_05640</name>
</gene>
<evidence type="ECO:0000259" key="1">
    <source>
        <dbReference type="Pfam" id="PF01965"/>
    </source>
</evidence>
<dbReference type="GO" id="GO:0005737">
    <property type="term" value="C:cytoplasm"/>
    <property type="evidence" value="ECO:0007669"/>
    <property type="project" value="TreeGrafter"/>
</dbReference>
<dbReference type="CDD" id="cd03135">
    <property type="entry name" value="GATase1_DJ-1"/>
    <property type="match status" value="1"/>
</dbReference>
<dbReference type="PANTHER" id="PTHR48094:SF12">
    <property type="entry name" value="PARKINSON DISEASE PROTEIN 7 HOMOLOG"/>
    <property type="match status" value="1"/>
</dbReference>
<dbReference type="OrthoDB" id="9800516at2"/>
<comment type="caution">
    <text evidence="2">The sequence shown here is derived from an EMBL/GenBank/DDBJ whole genome shotgun (WGS) entry which is preliminary data.</text>
</comment>
<dbReference type="EMBL" id="RKMG01000015">
    <property type="protein sequence ID" value="RPA60470.1"/>
    <property type="molecule type" value="Genomic_DNA"/>
</dbReference>
<sequence>MQTMILLGEGYEEVEAITVIDYLRRADIPVDIVSINEGLSTLGDHGIEIMADKMLDDIDVDAYDMVITPGGRPGAEKLAGDKRVTDLIAKQYDNQKYIASICASPIVLNAAGIAGDLDGTNYPGFEDRVNYKHFHEDITFYDADHKVLTSRGPATAVYFALDIIKLLKGEAAAEKIADALLLPMVEKGEKEA</sequence>
<name>A0A3N4GPC3_9LACT</name>
<evidence type="ECO:0000313" key="3">
    <source>
        <dbReference type="Proteomes" id="UP000273977"/>
    </source>
</evidence>
<dbReference type="InterPro" id="IPR006287">
    <property type="entry name" value="DJ-1"/>
</dbReference>
<dbReference type="InterPro" id="IPR029062">
    <property type="entry name" value="Class_I_gatase-like"/>
</dbReference>
<dbReference type="RefSeq" id="WP_123780104.1">
    <property type="nucleotide sequence ID" value="NZ_RKMG01000015.1"/>
</dbReference>
<reference evidence="2 3" key="1">
    <citation type="submission" date="2018-11" db="EMBL/GenBank/DDBJ databases">
        <title>Aerococcus sp. SJQ22, whole genome shotgun sequence.</title>
        <authorList>
            <person name="Sun L."/>
            <person name="Gao X."/>
            <person name="Chen W."/>
            <person name="Huang K."/>
        </authorList>
    </citation>
    <scope>NUCLEOTIDE SEQUENCE [LARGE SCALE GENOMIC DNA]</scope>
    <source>
        <strain evidence="2 3">SJQ22</strain>
    </source>
</reference>